<dbReference type="FunFam" id="1.20.5.190:FF:000008">
    <property type="entry name" value="Abnormal spindle-like microcephaly-associated protein homolog"/>
    <property type="match status" value="2"/>
</dbReference>
<dbReference type="InterPro" id="IPR051185">
    <property type="entry name" value="ASPM"/>
</dbReference>
<evidence type="ECO:0000256" key="5">
    <source>
        <dbReference type="ARBA" id="ARBA00022776"/>
    </source>
</evidence>
<organism evidence="10 11">
    <name type="scientific">Terrapene triunguis</name>
    <name type="common">Three-toed box turtle</name>
    <dbReference type="NCBI Taxonomy" id="2587831"/>
    <lineage>
        <taxon>Eukaryota</taxon>
        <taxon>Metazoa</taxon>
        <taxon>Chordata</taxon>
        <taxon>Craniata</taxon>
        <taxon>Vertebrata</taxon>
        <taxon>Euteleostomi</taxon>
        <taxon>Archelosauria</taxon>
        <taxon>Testudinata</taxon>
        <taxon>Testudines</taxon>
        <taxon>Cryptodira</taxon>
        <taxon>Durocryptodira</taxon>
        <taxon>Testudinoidea</taxon>
        <taxon>Emydidae</taxon>
        <taxon>Terrapene</taxon>
    </lineage>
</organism>
<dbReference type="GO" id="GO:0051295">
    <property type="term" value="P:establishment of meiotic spindle localization"/>
    <property type="evidence" value="ECO:0007669"/>
    <property type="project" value="TreeGrafter"/>
</dbReference>
<dbReference type="SMART" id="SM00015">
    <property type="entry name" value="IQ"/>
    <property type="match status" value="19"/>
</dbReference>
<evidence type="ECO:0000256" key="1">
    <source>
        <dbReference type="ARBA" id="ARBA00004496"/>
    </source>
</evidence>
<dbReference type="AlphaFoldDB" id="A0A674IVM1"/>
<dbReference type="PROSITE" id="PS50096">
    <property type="entry name" value="IQ"/>
    <property type="match status" value="9"/>
</dbReference>
<keyword evidence="7" id="KW-0175">Coiled coil</keyword>
<evidence type="ECO:0000259" key="9">
    <source>
        <dbReference type="Pfam" id="PF15780"/>
    </source>
</evidence>
<dbReference type="SUPFAM" id="SSF52540">
    <property type="entry name" value="P-loop containing nucleoside triphosphate hydrolases"/>
    <property type="match status" value="5"/>
</dbReference>
<dbReference type="Proteomes" id="UP000472274">
    <property type="component" value="Unplaced"/>
</dbReference>
<evidence type="ECO:0000256" key="3">
    <source>
        <dbReference type="ARBA" id="ARBA00022618"/>
    </source>
</evidence>
<reference evidence="10" key="2">
    <citation type="submission" date="2025-09" db="UniProtKB">
        <authorList>
            <consortium name="Ensembl"/>
        </authorList>
    </citation>
    <scope>IDENTIFICATION</scope>
</reference>
<evidence type="ECO:0000256" key="8">
    <source>
        <dbReference type="ARBA" id="ARBA00023306"/>
    </source>
</evidence>
<keyword evidence="3" id="KW-0132">Cell division</keyword>
<evidence type="ECO:0000256" key="2">
    <source>
        <dbReference type="ARBA" id="ARBA00022490"/>
    </source>
</evidence>
<evidence type="ECO:0000256" key="4">
    <source>
        <dbReference type="ARBA" id="ARBA00022737"/>
    </source>
</evidence>
<keyword evidence="8" id="KW-0131">Cell cycle</keyword>
<dbReference type="GO" id="GO:0005516">
    <property type="term" value="F:calmodulin binding"/>
    <property type="evidence" value="ECO:0007669"/>
    <property type="project" value="UniProtKB-KW"/>
</dbReference>
<dbReference type="PANTHER" id="PTHR22706:SF1">
    <property type="entry name" value="ASSEMBLY FACTOR FOR SPINDLE MICROTUBULES"/>
    <property type="match status" value="1"/>
</dbReference>
<keyword evidence="2" id="KW-0963">Cytoplasm</keyword>
<sequence>MAAELLRRGAAAACGLSPAESPGRRRRRWAGREEEDPAVLTLTHFSRPPFLSFGSLRPGASCTRLLAVDNPNPEEADVVIDRFPAPSTGFSLERRRFLIQSGERIFISITWTPLEEGKVRELVTFIVNGIVKHQAVLLGVAEQPLKKKVRNSLWDAIKKKNTSEGSLKTLRQAVLVIQRHYRAYCMKKEQRTFYLKTKAAALVLQAAFRGMRVRKQLWELNEAATIIQATYKSYVVKTKYAELKAMTIMVQRRYRAVVQAKYQKQEYLSLKNAVVKIQAIYRGIKVRRQIHCMHQAAISIQAMFKMHRINIRYRAVKLAATVIQIRYRAFCQGRVERKKYLMLQRSSLVLQAAYRGMKVRRKVRIMHQSATIIQSYYQMHRQQKAFKKLSMVTKQIQQWYRACKERNVQVHKYRIMKRAILCIQAAFRGMKTRRHLKMMHVAAAFLQRRVRSFLKRKKYISLRTAAVMIQRKYRATAHAKQQHQEYLHLRKAAVTIQSAYRGFVVRKKMQQMHRAATVIQAALRMYRMCISYQSVKFASITIQQHYQAYKEGKLQQYSSMKKAATCIQRRRFKTFKERQRYLSLKAAAVVLQRRYRALILVRWHTQEYLSFRRAVIRIQSLYRGIQTRRNIQHMHLILDQKQKKRLLCFSAAAYHHLSAIKIQRAFRIHLVLKHAQMQISSVLCIQRWFRARLQQQKSLQDHQKIIKIQRMVRRWLKQRNEAATTIQRAVRKFLFYKQRRKLKNGIIKFQALWRGYSWRKKNDTAKTKALRRSLEMANKESKEENKLCNRTAVAIDYLLKYKHISYILAALKHLEVVTRLSPLCCENMAQSGAIFTIFILIRNCNRSIPCMEVIKYSVQVLLNVSKYERTTQAVYEVENSVDTLLDLLQMYREKAGDKTSEKGGSIFTKTCCLLAILLKDSKRASDIRSTSRAASRIHSLYRLTARKHKMDAERTLSKHKMHTSMSGSFFVPVTPVRTKVVSRIKPDWVLRKDNMQEIVDPLQAIRMVMDTLGTAYH</sequence>
<dbReference type="Ensembl" id="ENSTMTT00000013452.1">
    <property type="protein sequence ID" value="ENSTMTP00000013005.1"/>
    <property type="gene ID" value="ENSTMTG00000009328.1"/>
</dbReference>
<dbReference type="PANTHER" id="PTHR22706">
    <property type="entry name" value="ASSEMBLY FACTOR FOR SPINDLE MICROTUBULES"/>
    <property type="match status" value="1"/>
</dbReference>
<comment type="subcellular location">
    <subcellularLocation>
        <location evidence="1">Cytoplasm</location>
    </subcellularLocation>
</comment>
<dbReference type="GO" id="GO:0007051">
    <property type="term" value="P:spindle organization"/>
    <property type="evidence" value="ECO:0007669"/>
    <property type="project" value="TreeGrafter"/>
</dbReference>
<dbReference type="FunFam" id="2.60.40.10:FF:001429">
    <property type="entry name" value="Abnormal spindle-like microcephaly-associated protein homolog"/>
    <property type="match status" value="1"/>
</dbReference>
<keyword evidence="11" id="KW-1185">Reference proteome</keyword>
<dbReference type="InterPro" id="IPR027417">
    <property type="entry name" value="P-loop_NTPase"/>
</dbReference>
<dbReference type="SUPFAM" id="SSF48371">
    <property type="entry name" value="ARM repeat"/>
    <property type="match status" value="1"/>
</dbReference>
<evidence type="ECO:0000313" key="10">
    <source>
        <dbReference type="Ensembl" id="ENSTMTP00000013005.1"/>
    </source>
</evidence>
<proteinExistence type="predicted"/>
<name>A0A674IVM1_9SAUR</name>
<reference evidence="10" key="1">
    <citation type="submission" date="2025-08" db="UniProtKB">
        <authorList>
            <consortium name="Ensembl"/>
        </authorList>
    </citation>
    <scope>IDENTIFICATION</scope>
</reference>
<dbReference type="Pfam" id="PF15780">
    <property type="entry name" value="ASH"/>
    <property type="match status" value="1"/>
</dbReference>
<dbReference type="InterPro" id="IPR016024">
    <property type="entry name" value="ARM-type_fold"/>
</dbReference>
<dbReference type="GO" id="GO:0000922">
    <property type="term" value="C:spindle pole"/>
    <property type="evidence" value="ECO:0007669"/>
    <property type="project" value="TreeGrafter"/>
</dbReference>
<dbReference type="GO" id="GO:0051301">
    <property type="term" value="P:cell division"/>
    <property type="evidence" value="ECO:0007669"/>
    <property type="project" value="UniProtKB-KW"/>
</dbReference>
<evidence type="ECO:0000256" key="7">
    <source>
        <dbReference type="ARBA" id="ARBA00023054"/>
    </source>
</evidence>
<dbReference type="GO" id="GO:0005737">
    <property type="term" value="C:cytoplasm"/>
    <property type="evidence" value="ECO:0007669"/>
    <property type="project" value="UniProtKB-SubCell"/>
</dbReference>
<dbReference type="GO" id="GO:0000278">
    <property type="term" value="P:mitotic cell cycle"/>
    <property type="evidence" value="ECO:0007669"/>
    <property type="project" value="TreeGrafter"/>
</dbReference>
<keyword evidence="4" id="KW-0677">Repeat</keyword>
<dbReference type="InterPro" id="IPR031549">
    <property type="entry name" value="ASH"/>
</dbReference>
<dbReference type="InterPro" id="IPR000048">
    <property type="entry name" value="IQ_motif_EF-hand-BS"/>
</dbReference>
<protein>
    <recommendedName>
        <fullName evidence="9">Abnormal spindle-like microcephaly-associated protein ASH domain-containing protein</fullName>
    </recommendedName>
</protein>
<dbReference type="FunFam" id="1.20.5.190:FF:000009">
    <property type="entry name" value="Abnormal spindle-like microcephaly-associated protein homolog"/>
    <property type="match status" value="2"/>
</dbReference>
<evidence type="ECO:0000256" key="6">
    <source>
        <dbReference type="ARBA" id="ARBA00022860"/>
    </source>
</evidence>
<accession>A0A674IVM1</accession>
<dbReference type="Gene3D" id="1.20.5.190">
    <property type="match status" value="10"/>
</dbReference>
<keyword evidence="6" id="KW-0112">Calmodulin-binding</keyword>
<dbReference type="Pfam" id="PF00612">
    <property type="entry name" value="IQ"/>
    <property type="match status" value="10"/>
</dbReference>
<dbReference type="GeneTree" id="ENSGT00560000077332"/>
<keyword evidence="5" id="KW-0498">Mitosis</keyword>
<gene>
    <name evidence="10" type="primary">LOC113407287</name>
</gene>
<feature type="domain" description="Abnormal spindle-like microcephaly-associated protein ASH" evidence="9">
    <location>
        <begin position="39"/>
        <end position="135"/>
    </location>
</feature>
<evidence type="ECO:0000313" key="11">
    <source>
        <dbReference type="Proteomes" id="UP000472274"/>
    </source>
</evidence>